<feature type="domain" description="PLL-like beta propeller" evidence="2">
    <location>
        <begin position="195"/>
        <end position="436"/>
    </location>
</feature>
<dbReference type="EMBL" id="JAUKUD010000005">
    <property type="protein sequence ID" value="KAK0742602.1"/>
    <property type="molecule type" value="Genomic_DNA"/>
</dbReference>
<organism evidence="3 4">
    <name type="scientific">Schizothecium vesticola</name>
    <dbReference type="NCBI Taxonomy" id="314040"/>
    <lineage>
        <taxon>Eukaryota</taxon>
        <taxon>Fungi</taxon>
        <taxon>Dikarya</taxon>
        <taxon>Ascomycota</taxon>
        <taxon>Pezizomycotina</taxon>
        <taxon>Sordariomycetes</taxon>
        <taxon>Sordariomycetidae</taxon>
        <taxon>Sordariales</taxon>
        <taxon>Schizotheciaceae</taxon>
        <taxon>Schizothecium</taxon>
    </lineage>
</organism>
<feature type="signal peptide" evidence="1">
    <location>
        <begin position="1"/>
        <end position="18"/>
    </location>
</feature>
<accession>A0AA40ENI8</accession>
<reference evidence="3" key="1">
    <citation type="submission" date="2023-06" db="EMBL/GenBank/DDBJ databases">
        <title>Genome-scale phylogeny and comparative genomics of the fungal order Sordariales.</title>
        <authorList>
            <consortium name="Lawrence Berkeley National Laboratory"/>
            <person name="Hensen N."/>
            <person name="Bonometti L."/>
            <person name="Westerberg I."/>
            <person name="Brannstrom I.O."/>
            <person name="Guillou S."/>
            <person name="Cros-Aarteil S."/>
            <person name="Calhoun S."/>
            <person name="Haridas S."/>
            <person name="Kuo A."/>
            <person name="Mondo S."/>
            <person name="Pangilinan J."/>
            <person name="Riley R."/>
            <person name="LaButti K."/>
            <person name="Andreopoulos B."/>
            <person name="Lipzen A."/>
            <person name="Chen C."/>
            <person name="Yanf M."/>
            <person name="Daum C."/>
            <person name="Ng V."/>
            <person name="Clum A."/>
            <person name="Steindorff A."/>
            <person name="Ohm R."/>
            <person name="Martin F."/>
            <person name="Silar P."/>
            <person name="Natvig D."/>
            <person name="Lalanne C."/>
            <person name="Gautier V."/>
            <person name="Ament-velasquez S.L."/>
            <person name="Kruys A."/>
            <person name="Hutchinson M.I."/>
            <person name="Powell A.J."/>
            <person name="Barry K."/>
            <person name="Miller A.N."/>
            <person name="Grigoriev I.V."/>
            <person name="Debuchy R."/>
            <person name="Gladieux P."/>
            <person name="Thoren M.H."/>
            <person name="Johannesson H."/>
        </authorList>
    </citation>
    <scope>NUCLEOTIDE SEQUENCE</scope>
    <source>
        <strain evidence="3">SMH3187-1</strain>
    </source>
</reference>
<keyword evidence="4" id="KW-1185">Reference proteome</keyword>
<gene>
    <name evidence="3" type="ORF">B0T18DRAFT_430044</name>
</gene>
<evidence type="ECO:0000256" key="1">
    <source>
        <dbReference type="SAM" id="SignalP"/>
    </source>
</evidence>
<proteinExistence type="predicted"/>
<comment type="caution">
    <text evidence="3">The sequence shown here is derived from an EMBL/GenBank/DDBJ whole genome shotgun (WGS) entry which is preliminary data.</text>
</comment>
<name>A0AA40ENI8_9PEZI</name>
<evidence type="ECO:0000313" key="3">
    <source>
        <dbReference type="EMBL" id="KAK0742602.1"/>
    </source>
</evidence>
<dbReference type="Pfam" id="PF26607">
    <property type="entry name" value="DUF8189"/>
    <property type="match status" value="1"/>
</dbReference>
<dbReference type="SUPFAM" id="SSF89372">
    <property type="entry name" value="Fucose-specific lectin"/>
    <property type="match status" value="2"/>
</dbReference>
<dbReference type="CDD" id="cd22954">
    <property type="entry name" value="PLL_lectin"/>
    <property type="match status" value="1"/>
</dbReference>
<evidence type="ECO:0000259" key="2">
    <source>
        <dbReference type="Pfam" id="PF26607"/>
    </source>
</evidence>
<keyword evidence="1" id="KW-0732">Signal</keyword>
<protein>
    <recommendedName>
        <fullName evidence="2">PLL-like beta propeller domain-containing protein</fullName>
    </recommendedName>
</protein>
<dbReference type="AlphaFoldDB" id="A0AA40ENI8"/>
<feature type="chain" id="PRO_5041220269" description="PLL-like beta propeller domain-containing protein" evidence="1">
    <location>
        <begin position="19"/>
        <end position="441"/>
    </location>
</feature>
<sequence length="441" mass="49255">MHLSVLLLLTAGVELVLGAPNKPYGPPRRKIVKRFIAEPRSSTVDWNAPRHDGTFLAKRSNVHSAEYFNNPPLLSRAAAQDTPPALVPKDVTPAPKEKRATAGQWENMAGSAMYHPAPVSWGRGHLNLYYTGKDRTCQYKSRDHYAKEPKQQQWSSSWENLGGELDSAPAACSRKKDNVHVFCKGTDQQTWHRSYDNGGWGKWQAMGGQCKHEPATCSWGQDHAAVYVGAEDGACWTRSYNEPKKQWSGWYNLGGYMASPPKVVTNKYEHTSVYCKGDDGQAWHKKTDPKKESGWGEWETLGGSLDSAPAAVSWEGEERMDVYVKGSDGACWHKTYENVTTFDEKSKKTTTLPKWGAWENLGGEMKADLPPDVAVVDGGMEVYITGEDDAVYRKKWADGSWTEDWEPMGGDVVTQPAVVKWEEDKVEVYFAGKDGSCKRCY</sequence>
<dbReference type="Gene3D" id="2.120.10.70">
    <property type="entry name" value="Fucose-specific lectin"/>
    <property type="match status" value="2"/>
</dbReference>
<dbReference type="Proteomes" id="UP001172155">
    <property type="component" value="Unassembled WGS sequence"/>
</dbReference>
<dbReference type="InterPro" id="IPR058502">
    <property type="entry name" value="PLL-like_beta-prop"/>
</dbReference>
<evidence type="ECO:0000313" key="4">
    <source>
        <dbReference type="Proteomes" id="UP001172155"/>
    </source>
</evidence>